<protein>
    <recommendedName>
        <fullName evidence="1">C2 domain-containing protein</fullName>
    </recommendedName>
</protein>
<evidence type="ECO:0000259" key="1">
    <source>
        <dbReference type="PROSITE" id="PS50004"/>
    </source>
</evidence>
<dbReference type="PROSITE" id="PS50004">
    <property type="entry name" value="C2"/>
    <property type="match status" value="1"/>
</dbReference>
<dbReference type="Gene3D" id="2.60.40.150">
    <property type="entry name" value="C2 domain"/>
    <property type="match status" value="1"/>
</dbReference>
<feature type="domain" description="C2" evidence="1">
    <location>
        <begin position="1"/>
        <end position="112"/>
    </location>
</feature>
<keyword evidence="3" id="KW-1185">Reference proteome</keyword>
<dbReference type="Pfam" id="PF00168">
    <property type="entry name" value="C2"/>
    <property type="match status" value="1"/>
</dbReference>
<dbReference type="Proteomes" id="UP001341840">
    <property type="component" value="Unassembled WGS sequence"/>
</dbReference>
<sequence length="195" mass="22460">MESRTRSLITIDFTIFSAENLSVKGKPLRRKNNNNNDAVYLVVDAQCSSSTKHYPSWNQKFSMEVEPSTCRFISIEVRHKKWFGYSSGSVGMAHVPVSELFGAQFLSYRLWDSKGQRNGIIDFSARVRPPQRHAPSSSSYSSCPMRENEDTVVTGVPLFWNNNHHYPNRKTAHEHDDVNRFRQLCDKSKHTPEYS</sequence>
<dbReference type="PANTHER" id="PTHR32246">
    <property type="entry name" value="INGRESSION PROTEIN FIC1"/>
    <property type="match status" value="1"/>
</dbReference>
<name>A0ABU6UB04_9FABA</name>
<dbReference type="SUPFAM" id="SSF49562">
    <property type="entry name" value="C2 domain (Calcium/lipid-binding domain, CaLB)"/>
    <property type="match status" value="1"/>
</dbReference>
<gene>
    <name evidence="2" type="ORF">PIB30_032754</name>
</gene>
<reference evidence="2 3" key="1">
    <citation type="journal article" date="2023" name="Plants (Basel)">
        <title>Bridging the Gap: Combining Genomics and Transcriptomics Approaches to Understand Stylosanthes scabra, an Orphan Legume from the Brazilian Caatinga.</title>
        <authorList>
            <person name="Ferreira-Neto J.R.C."/>
            <person name="da Silva M.D."/>
            <person name="Binneck E."/>
            <person name="de Melo N.F."/>
            <person name="da Silva R.H."/>
            <person name="de Melo A.L.T.M."/>
            <person name="Pandolfi V."/>
            <person name="Bustamante F.O."/>
            <person name="Brasileiro-Vidal A.C."/>
            <person name="Benko-Iseppon A.M."/>
        </authorList>
    </citation>
    <scope>NUCLEOTIDE SEQUENCE [LARGE SCALE GENOMIC DNA]</scope>
    <source>
        <tissue evidence="2">Leaves</tissue>
    </source>
</reference>
<comment type="caution">
    <text evidence="2">The sequence shown here is derived from an EMBL/GenBank/DDBJ whole genome shotgun (WGS) entry which is preliminary data.</text>
</comment>
<dbReference type="EMBL" id="JASCZI010120974">
    <property type="protein sequence ID" value="MED6158431.1"/>
    <property type="molecule type" value="Genomic_DNA"/>
</dbReference>
<proteinExistence type="predicted"/>
<dbReference type="SMART" id="SM00239">
    <property type="entry name" value="C2"/>
    <property type="match status" value="1"/>
</dbReference>
<evidence type="ECO:0000313" key="2">
    <source>
        <dbReference type="EMBL" id="MED6158431.1"/>
    </source>
</evidence>
<dbReference type="InterPro" id="IPR035892">
    <property type="entry name" value="C2_domain_sf"/>
</dbReference>
<accession>A0ABU6UB04</accession>
<dbReference type="PANTHER" id="PTHR32246:SF17">
    <property type="entry name" value="BON1-ASSOCIATED PROTEIN 2"/>
    <property type="match status" value="1"/>
</dbReference>
<organism evidence="2 3">
    <name type="scientific">Stylosanthes scabra</name>
    <dbReference type="NCBI Taxonomy" id="79078"/>
    <lineage>
        <taxon>Eukaryota</taxon>
        <taxon>Viridiplantae</taxon>
        <taxon>Streptophyta</taxon>
        <taxon>Embryophyta</taxon>
        <taxon>Tracheophyta</taxon>
        <taxon>Spermatophyta</taxon>
        <taxon>Magnoliopsida</taxon>
        <taxon>eudicotyledons</taxon>
        <taxon>Gunneridae</taxon>
        <taxon>Pentapetalae</taxon>
        <taxon>rosids</taxon>
        <taxon>fabids</taxon>
        <taxon>Fabales</taxon>
        <taxon>Fabaceae</taxon>
        <taxon>Papilionoideae</taxon>
        <taxon>50 kb inversion clade</taxon>
        <taxon>dalbergioids sensu lato</taxon>
        <taxon>Dalbergieae</taxon>
        <taxon>Pterocarpus clade</taxon>
        <taxon>Stylosanthes</taxon>
    </lineage>
</organism>
<evidence type="ECO:0000313" key="3">
    <source>
        <dbReference type="Proteomes" id="UP001341840"/>
    </source>
</evidence>
<dbReference type="InterPro" id="IPR000008">
    <property type="entry name" value="C2_dom"/>
</dbReference>